<keyword evidence="2" id="KW-1185">Reference proteome</keyword>
<accession>G4CLA6</accession>
<name>G4CLA6_9NEIS</name>
<comment type="caution">
    <text evidence="1">The sequence shown here is derived from an EMBL/GenBank/DDBJ whole genome shotgun (WGS) entry which is preliminary data.</text>
</comment>
<dbReference type="HOGENOM" id="CLU_3313316_0_0_4"/>
<sequence>MKFGIEYHVYENIGLNRAGPIHRVLGAESRINALILGAF</sequence>
<dbReference type="EMBL" id="AGAY01000083">
    <property type="protein sequence ID" value="EGY51410.1"/>
    <property type="molecule type" value="Genomic_DNA"/>
</dbReference>
<dbReference type="Proteomes" id="UP000003019">
    <property type="component" value="Unassembled WGS sequence"/>
</dbReference>
<proteinExistence type="predicted"/>
<protein>
    <submittedName>
        <fullName evidence="1">Uncharacterized protein</fullName>
    </submittedName>
</protein>
<gene>
    <name evidence="1" type="ORF">HMPREF9371_2397</name>
</gene>
<evidence type="ECO:0000313" key="2">
    <source>
        <dbReference type="Proteomes" id="UP000003019"/>
    </source>
</evidence>
<reference evidence="1 2" key="1">
    <citation type="submission" date="2011-05" db="EMBL/GenBank/DDBJ databases">
        <authorList>
            <person name="Muzny D."/>
            <person name="Qin X."/>
            <person name="Deng J."/>
            <person name="Jiang H."/>
            <person name="Liu Y."/>
            <person name="Qu J."/>
            <person name="Song X.-Z."/>
            <person name="Zhang L."/>
            <person name="Thornton R."/>
            <person name="Coyle M."/>
            <person name="Francisco L."/>
            <person name="Jackson L."/>
            <person name="Javaid M."/>
            <person name="Korchina V."/>
            <person name="Kovar C."/>
            <person name="Mata R."/>
            <person name="Mathew T."/>
            <person name="Ngo R."/>
            <person name="Nguyen L."/>
            <person name="Nguyen N."/>
            <person name="Okwuonu G."/>
            <person name="Ongeri F."/>
            <person name="Pham C."/>
            <person name="Simmons D."/>
            <person name="Wilczek-Boney K."/>
            <person name="Hale W."/>
            <person name="Jakkamsetti A."/>
            <person name="Pham P."/>
            <person name="Ruth R."/>
            <person name="San Lucas F."/>
            <person name="Warren J."/>
            <person name="Zhang J."/>
            <person name="Zhao Z."/>
            <person name="Zhou C."/>
            <person name="Zhu D."/>
            <person name="Lee S."/>
            <person name="Bess C."/>
            <person name="Blankenburg K."/>
            <person name="Forbes L."/>
            <person name="Fu Q."/>
            <person name="Gubbala S."/>
            <person name="Hirani K."/>
            <person name="Jayaseelan J.C."/>
            <person name="Lara F."/>
            <person name="Munidasa M."/>
            <person name="Palculict T."/>
            <person name="Patil S."/>
            <person name="Pu L.-L."/>
            <person name="Saada N."/>
            <person name="Tang L."/>
            <person name="Weissenberger G."/>
            <person name="Zhu Y."/>
            <person name="Hemphill L."/>
            <person name="Shang Y."/>
            <person name="Youmans B."/>
            <person name="Ayvaz T."/>
            <person name="Ross M."/>
            <person name="Santibanez J."/>
            <person name="Aqrawi P."/>
            <person name="Gross S."/>
            <person name="Joshi V."/>
            <person name="Fowler G."/>
            <person name="Nazareth L."/>
            <person name="Reid J."/>
            <person name="Worley K."/>
            <person name="Petrosino J."/>
            <person name="Highlander S."/>
            <person name="Gibbs R."/>
        </authorList>
    </citation>
    <scope>NUCLEOTIDE SEQUENCE [LARGE SCALE GENOMIC DNA]</scope>
    <source>
        <strain evidence="1 2">871</strain>
    </source>
</reference>
<organism evidence="1 2">
    <name type="scientific">Neisseria shayeganii 871</name>
    <dbReference type="NCBI Taxonomy" id="1032488"/>
    <lineage>
        <taxon>Bacteria</taxon>
        <taxon>Pseudomonadati</taxon>
        <taxon>Pseudomonadota</taxon>
        <taxon>Betaproteobacteria</taxon>
        <taxon>Neisseriales</taxon>
        <taxon>Neisseriaceae</taxon>
        <taxon>Neisseria</taxon>
    </lineage>
</organism>
<dbReference type="AlphaFoldDB" id="G4CLA6"/>
<evidence type="ECO:0000313" key="1">
    <source>
        <dbReference type="EMBL" id="EGY51410.1"/>
    </source>
</evidence>